<keyword evidence="12" id="KW-0807">Transducer</keyword>
<accession>A0AA88S6W3</accession>
<feature type="transmembrane region" description="Helical" evidence="13">
    <location>
        <begin position="24"/>
        <end position="46"/>
    </location>
</feature>
<dbReference type="PRINTS" id="PR00245">
    <property type="entry name" value="OLFACTORYR"/>
</dbReference>
<evidence type="ECO:0000259" key="14">
    <source>
        <dbReference type="PROSITE" id="PS50262"/>
    </source>
</evidence>
<dbReference type="EMBL" id="JAUPFM010000015">
    <property type="protein sequence ID" value="KAK2828297.1"/>
    <property type="molecule type" value="Genomic_DNA"/>
</dbReference>
<keyword evidence="3" id="KW-0716">Sensory transduction</keyword>
<dbReference type="AlphaFoldDB" id="A0AA88S6W3"/>
<dbReference type="PROSITE" id="PS50262">
    <property type="entry name" value="G_PROTEIN_RECEP_F1_2"/>
    <property type="match status" value="1"/>
</dbReference>
<reference evidence="15" key="1">
    <citation type="submission" date="2023-07" db="EMBL/GenBank/DDBJ databases">
        <title>Chromosome-level Genome Assembly of Striped Snakehead (Channa striata).</title>
        <authorList>
            <person name="Liu H."/>
        </authorList>
    </citation>
    <scope>NUCLEOTIDE SEQUENCE</scope>
    <source>
        <strain evidence="15">Gz</strain>
        <tissue evidence="15">Muscle</tissue>
    </source>
</reference>
<comment type="caution">
    <text evidence="15">The sequence shown here is derived from an EMBL/GenBank/DDBJ whole genome shotgun (WGS) entry which is preliminary data.</text>
</comment>
<evidence type="ECO:0000256" key="10">
    <source>
        <dbReference type="ARBA" id="ARBA00023170"/>
    </source>
</evidence>
<dbReference type="GO" id="GO:0004984">
    <property type="term" value="F:olfactory receptor activity"/>
    <property type="evidence" value="ECO:0007669"/>
    <property type="project" value="InterPro"/>
</dbReference>
<feature type="transmembrane region" description="Helical" evidence="13">
    <location>
        <begin position="161"/>
        <end position="179"/>
    </location>
</feature>
<sequence length="212" mass="24261">MALDRYLAICFPLRYPVLMSNQTMTGLTIFCWVVAHVFPGITTFTFTMLPFCRPNQIIHAFCDTMSLTPLVCGDASPQFSIAYSVAMFILYVPFTFIILSYICIIISILRMARGQARMKTFSTCATQGCIISIYYIPRFFVYSTPYFPNLIMTADMRIATTLFYSLFPPLINPFIYCLRTNEIKKIIKRWVQKQAGITPVEHGRVAAVMMSH</sequence>
<proteinExistence type="predicted"/>
<keyword evidence="8 13" id="KW-0472">Membrane</keyword>
<dbReference type="PANTHER" id="PTHR24242:SF227">
    <property type="entry name" value="OLFACTORY RECEPTOR"/>
    <property type="match status" value="1"/>
</dbReference>
<keyword evidence="9" id="KW-1015">Disulfide bond</keyword>
<feature type="domain" description="G-protein coupled receptors family 1 profile" evidence="14">
    <location>
        <begin position="1"/>
        <end position="176"/>
    </location>
</feature>
<feature type="transmembrane region" description="Helical" evidence="13">
    <location>
        <begin position="81"/>
        <end position="109"/>
    </location>
</feature>
<dbReference type="Gene3D" id="1.20.1070.10">
    <property type="entry name" value="Rhodopsin 7-helix transmembrane proteins"/>
    <property type="match status" value="1"/>
</dbReference>
<evidence type="ECO:0000256" key="12">
    <source>
        <dbReference type="ARBA" id="ARBA00023224"/>
    </source>
</evidence>
<evidence type="ECO:0000313" key="15">
    <source>
        <dbReference type="EMBL" id="KAK2828297.1"/>
    </source>
</evidence>
<dbReference type="Proteomes" id="UP001187415">
    <property type="component" value="Unassembled WGS sequence"/>
</dbReference>
<feature type="transmembrane region" description="Helical" evidence="13">
    <location>
        <begin position="121"/>
        <end position="141"/>
    </location>
</feature>
<dbReference type="Pfam" id="PF13853">
    <property type="entry name" value="7tm_4"/>
    <property type="match status" value="1"/>
</dbReference>
<keyword evidence="7" id="KW-0297">G-protein coupled receptor</keyword>
<dbReference type="GO" id="GO:0004930">
    <property type="term" value="F:G protein-coupled receptor activity"/>
    <property type="evidence" value="ECO:0007669"/>
    <property type="project" value="UniProtKB-KW"/>
</dbReference>
<organism evidence="15 16">
    <name type="scientific">Channa striata</name>
    <name type="common">Snakehead murrel</name>
    <name type="synonym">Ophicephalus striatus</name>
    <dbReference type="NCBI Taxonomy" id="64152"/>
    <lineage>
        <taxon>Eukaryota</taxon>
        <taxon>Metazoa</taxon>
        <taxon>Chordata</taxon>
        <taxon>Craniata</taxon>
        <taxon>Vertebrata</taxon>
        <taxon>Euteleostomi</taxon>
        <taxon>Actinopterygii</taxon>
        <taxon>Neopterygii</taxon>
        <taxon>Teleostei</taxon>
        <taxon>Neoteleostei</taxon>
        <taxon>Acanthomorphata</taxon>
        <taxon>Anabantaria</taxon>
        <taxon>Anabantiformes</taxon>
        <taxon>Channoidei</taxon>
        <taxon>Channidae</taxon>
        <taxon>Channa</taxon>
    </lineage>
</organism>
<dbReference type="PANTHER" id="PTHR24242">
    <property type="entry name" value="G-PROTEIN COUPLED RECEPTOR"/>
    <property type="match status" value="1"/>
</dbReference>
<evidence type="ECO:0000256" key="13">
    <source>
        <dbReference type="SAM" id="Phobius"/>
    </source>
</evidence>
<evidence type="ECO:0000256" key="6">
    <source>
        <dbReference type="ARBA" id="ARBA00022989"/>
    </source>
</evidence>
<keyword evidence="4 13" id="KW-0812">Transmembrane</keyword>
<dbReference type="SUPFAM" id="SSF81321">
    <property type="entry name" value="Family A G protein-coupled receptor-like"/>
    <property type="match status" value="1"/>
</dbReference>
<dbReference type="InterPro" id="IPR050939">
    <property type="entry name" value="Olfactory_GPCR1"/>
</dbReference>
<evidence type="ECO:0000256" key="8">
    <source>
        <dbReference type="ARBA" id="ARBA00023136"/>
    </source>
</evidence>
<evidence type="ECO:0000256" key="1">
    <source>
        <dbReference type="ARBA" id="ARBA00004651"/>
    </source>
</evidence>
<evidence type="ECO:0000256" key="7">
    <source>
        <dbReference type="ARBA" id="ARBA00023040"/>
    </source>
</evidence>
<dbReference type="GO" id="GO:0005886">
    <property type="term" value="C:plasma membrane"/>
    <property type="evidence" value="ECO:0007669"/>
    <property type="project" value="UniProtKB-SubCell"/>
</dbReference>
<evidence type="ECO:0000256" key="4">
    <source>
        <dbReference type="ARBA" id="ARBA00022692"/>
    </source>
</evidence>
<gene>
    <name evidence="15" type="ORF">Q5P01_019331</name>
</gene>
<protein>
    <recommendedName>
        <fullName evidence="14">G-protein coupled receptors family 1 profile domain-containing protein</fullName>
    </recommendedName>
</protein>
<keyword evidence="5" id="KW-0552">Olfaction</keyword>
<comment type="subcellular location">
    <subcellularLocation>
        <location evidence="1">Cell membrane</location>
        <topology evidence="1">Multi-pass membrane protein</topology>
    </subcellularLocation>
</comment>
<evidence type="ECO:0000256" key="5">
    <source>
        <dbReference type="ARBA" id="ARBA00022725"/>
    </source>
</evidence>
<keyword evidence="16" id="KW-1185">Reference proteome</keyword>
<dbReference type="InterPro" id="IPR000725">
    <property type="entry name" value="Olfact_rcpt"/>
</dbReference>
<dbReference type="InterPro" id="IPR017452">
    <property type="entry name" value="GPCR_Rhodpsn_7TM"/>
</dbReference>
<evidence type="ECO:0000256" key="11">
    <source>
        <dbReference type="ARBA" id="ARBA00023180"/>
    </source>
</evidence>
<evidence type="ECO:0000256" key="2">
    <source>
        <dbReference type="ARBA" id="ARBA00022475"/>
    </source>
</evidence>
<evidence type="ECO:0000256" key="3">
    <source>
        <dbReference type="ARBA" id="ARBA00022606"/>
    </source>
</evidence>
<evidence type="ECO:0000313" key="16">
    <source>
        <dbReference type="Proteomes" id="UP001187415"/>
    </source>
</evidence>
<keyword evidence="6 13" id="KW-1133">Transmembrane helix</keyword>
<keyword evidence="11" id="KW-0325">Glycoprotein</keyword>
<keyword evidence="2" id="KW-1003">Cell membrane</keyword>
<keyword evidence="10" id="KW-0675">Receptor</keyword>
<name>A0AA88S6W3_CHASR</name>
<evidence type="ECO:0000256" key="9">
    <source>
        <dbReference type="ARBA" id="ARBA00023157"/>
    </source>
</evidence>